<protein>
    <submittedName>
        <fullName evidence="1">Uncharacterized protein</fullName>
    </submittedName>
</protein>
<comment type="caution">
    <text evidence="1">The sequence shown here is derived from an EMBL/GenBank/DDBJ whole genome shotgun (WGS) entry which is preliminary data.</text>
</comment>
<dbReference type="OrthoDB" id="534242at2759"/>
<sequence length="172" mass="18106">MGTCRKLTQTDCGKLWRPCGAAASKLGCSGAALQCPQGAFCASPGDTRLGAPRCLPMPANCGKLGSACCPANAEGGARERSFIDGAPVPTCSDGRSMCVWSSSDYESHGTAQFPQFPGVQPFKWDGAFDRGYGHSRCIELPTSCGQPGEACCASMTDRRISGLVHNRLFPYQ</sequence>
<dbReference type="EMBL" id="BDRX01000070">
    <property type="protein sequence ID" value="GBF95794.1"/>
    <property type="molecule type" value="Genomic_DNA"/>
</dbReference>
<reference evidence="1 2" key="1">
    <citation type="journal article" date="2018" name="Sci. Rep.">
        <title>Raphidocelis subcapitata (=Pseudokirchneriella subcapitata) provides an insight into genome evolution and environmental adaptations in the Sphaeropleales.</title>
        <authorList>
            <person name="Suzuki S."/>
            <person name="Yamaguchi H."/>
            <person name="Nakajima N."/>
            <person name="Kawachi M."/>
        </authorList>
    </citation>
    <scope>NUCLEOTIDE SEQUENCE [LARGE SCALE GENOMIC DNA]</scope>
    <source>
        <strain evidence="1 2">NIES-35</strain>
    </source>
</reference>
<name>A0A2V0P7E4_9CHLO</name>
<dbReference type="Proteomes" id="UP000247498">
    <property type="component" value="Unassembled WGS sequence"/>
</dbReference>
<keyword evidence="2" id="KW-1185">Reference proteome</keyword>
<dbReference type="STRING" id="307507.A0A2V0P7E4"/>
<evidence type="ECO:0000313" key="2">
    <source>
        <dbReference type="Proteomes" id="UP000247498"/>
    </source>
</evidence>
<organism evidence="1 2">
    <name type="scientific">Raphidocelis subcapitata</name>
    <dbReference type="NCBI Taxonomy" id="307507"/>
    <lineage>
        <taxon>Eukaryota</taxon>
        <taxon>Viridiplantae</taxon>
        <taxon>Chlorophyta</taxon>
        <taxon>core chlorophytes</taxon>
        <taxon>Chlorophyceae</taxon>
        <taxon>CS clade</taxon>
        <taxon>Sphaeropleales</taxon>
        <taxon>Selenastraceae</taxon>
        <taxon>Raphidocelis</taxon>
    </lineage>
</organism>
<evidence type="ECO:0000313" key="1">
    <source>
        <dbReference type="EMBL" id="GBF95794.1"/>
    </source>
</evidence>
<gene>
    <name evidence="1" type="ORF">Rsub_08230</name>
</gene>
<dbReference type="InParanoid" id="A0A2V0P7E4"/>
<proteinExistence type="predicted"/>
<accession>A0A2V0P7E4</accession>
<dbReference type="AlphaFoldDB" id="A0A2V0P7E4"/>